<reference evidence="1 2" key="1">
    <citation type="journal article" date="2016" name="Genome Biol. Evol.">
        <title>Gene Family Evolution Reflects Adaptation to Soil Environmental Stressors in the Genome of the Collembolan Orchesella cincta.</title>
        <authorList>
            <person name="Faddeeva-Vakhrusheva A."/>
            <person name="Derks M.F."/>
            <person name="Anvar S.Y."/>
            <person name="Agamennone V."/>
            <person name="Suring W."/>
            <person name="Smit S."/>
            <person name="van Straalen N.M."/>
            <person name="Roelofs D."/>
        </authorList>
    </citation>
    <scope>NUCLEOTIDE SEQUENCE [LARGE SCALE GENOMIC DNA]</scope>
    <source>
        <tissue evidence="1">Mixed pool</tissue>
    </source>
</reference>
<dbReference type="AlphaFoldDB" id="A0A1D2MES2"/>
<evidence type="ECO:0000313" key="2">
    <source>
        <dbReference type="Proteomes" id="UP000094527"/>
    </source>
</evidence>
<gene>
    <name evidence="1" type="ORF">Ocin01_15189</name>
</gene>
<name>A0A1D2MES2_ORCCI</name>
<evidence type="ECO:0000313" key="1">
    <source>
        <dbReference type="EMBL" id="ODM91498.1"/>
    </source>
</evidence>
<accession>A0A1D2MES2</accession>
<comment type="caution">
    <text evidence="1">The sequence shown here is derived from an EMBL/GenBank/DDBJ whole genome shotgun (WGS) entry which is preliminary data.</text>
</comment>
<keyword evidence="2" id="KW-1185">Reference proteome</keyword>
<proteinExistence type="predicted"/>
<sequence length="29" mass="3295">MARYEYPTMTKTMGSFRLDVTVGPVQPAF</sequence>
<organism evidence="1 2">
    <name type="scientific">Orchesella cincta</name>
    <name type="common">Springtail</name>
    <name type="synonym">Podura cincta</name>
    <dbReference type="NCBI Taxonomy" id="48709"/>
    <lineage>
        <taxon>Eukaryota</taxon>
        <taxon>Metazoa</taxon>
        <taxon>Ecdysozoa</taxon>
        <taxon>Arthropoda</taxon>
        <taxon>Hexapoda</taxon>
        <taxon>Collembola</taxon>
        <taxon>Entomobryomorpha</taxon>
        <taxon>Entomobryoidea</taxon>
        <taxon>Orchesellidae</taxon>
        <taxon>Orchesellinae</taxon>
        <taxon>Orchesella</taxon>
    </lineage>
</organism>
<dbReference type="EMBL" id="LJIJ01001531">
    <property type="protein sequence ID" value="ODM91498.1"/>
    <property type="molecule type" value="Genomic_DNA"/>
</dbReference>
<protein>
    <submittedName>
        <fullName evidence="1">ABC transporter E family member 2</fullName>
    </submittedName>
</protein>
<dbReference type="Proteomes" id="UP000094527">
    <property type="component" value="Unassembled WGS sequence"/>
</dbReference>